<evidence type="ECO:0000313" key="10">
    <source>
        <dbReference type="EMBL" id="SDL88169.1"/>
    </source>
</evidence>
<keyword evidence="5 6" id="KW-0326">Glycosidase</keyword>
<dbReference type="InterPro" id="IPR050314">
    <property type="entry name" value="Glycosyl_Hydrlase_18"/>
</dbReference>
<dbReference type="SUPFAM" id="SSF51445">
    <property type="entry name" value="(Trans)glycosidases"/>
    <property type="match status" value="1"/>
</dbReference>
<dbReference type="GO" id="GO:0006032">
    <property type="term" value="P:chitin catabolic process"/>
    <property type="evidence" value="ECO:0007669"/>
    <property type="project" value="UniProtKB-KW"/>
</dbReference>
<evidence type="ECO:0000259" key="9">
    <source>
        <dbReference type="PROSITE" id="PS51910"/>
    </source>
</evidence>
<dbReference type="EMBL" id="FNGS01000003">
    <property type="protein sequence ID" value="SDL88169.1"/>
    <property type="molecule type" value="Genomic_DNA"/>
</dbReference>
<feature type="domain" description="GH18" evidence="9">
    <location>
        <begin position="25"/>
        <end position="377"/>
    </location>
</feature>
<dbReference type="PANTHER" id="PTHR11177">
    <property type="entry name" value="CHITINASE"/>
    <property type="match status" value="1"/>
</dbReference>
<proteinExistence type="inferred from homology"/>
<dbReference type="SMART" id="SM00636">
    <property type="entry name" value="Glyco_18"/>
    <property type="match status" value="1"/>
</dbReference>
<keyword evidence="3 6" id="KW-0378">Hydrolase</keyword>
<keyword evidence="8" id="KW-0732">Signal</keyword>
<evidence type="ECO:0000313" key="11">
    <source>
        <dbReference type="Proteomes" id="UP000198901"/>
    </source>
</evidence>
<dbReference type="GO" id="GO:0008061">
    <property type="term" value="F:chitin binding"/>
    <property type="evidence" value="ECO:0007669"/>
    <property type="project" value="InterPro"/>
</dbReference>
<name>A0A1G9NP46_9BACT</name>
<dbReference type="InterPro" id="IPR017853">
    <property type="entry name" value="GH"/>
</dbReference>
<dbReference type="CDD" id="cd06548">
    <property type="entry name" value="GH18_chitinase"/>
    <property type="match status" value="1"/>
</dbReference>
<evidence type="ECO:0000256" key="5">
    <source>
        <dbReference type="ARBA" id="ARBA00023295"/>
    </source>
</evidence>
<organism evidence="10 11">
    <name type="scientific">Siphonobacter aquaeclarae</name>
    <dbReference type="NCBI Taxonomy" id="563176"/>
    <lineage>
        <taxon>Bacteria</taxon>
        <taxon>Pseudomonadati</taxon>
        <taxon>Bacteroidota</taxon>
        <taxon>Cytophagia</taxon>
        <taxon>Cytophagales</taxon>
        <taxon>Cytophagaceae</taxon>
        <taxon>Siphonobacter</taxon>
    </lineage>
</organism>
<dbReference type="PROSITE" id="PS01095">
    <property type="entry name" value="GH18_1"/>
    <property type="match status" value="1"/>
</dbReference>
<gene>
    <name evidence="10" type="ORF">SAMN04488090_2090</name>
</gene>
<evidence type="ECO:0000256" key="3">
    <source>
        <dbReference type="ARBA" id="ARBA00022801"/>
    </source>
</evidence>
<evidence type="ECO:0000256" key="6">
    <source>
        <dbReference type="RuleBase" id="RU000489"/>
    </source>
</evidence>
<dbReference type="Pfam" id="PF00704">
    <property type="entry name" value="Glyco_hydro_18"/>
    <property type="match status" value="1"/>
</dbReference>
<dbReference type="Gene3D" id="3.20.20.80">
    <property type="entry name" value="Glycosidases"/>
    <property type="match status" value="1"/>
</dbReference>
<dbReference type="InterPro" id="IPR001579">
    <property type="entry name" value="Glyco_hydro_18_chit_AS"/>
</dbReference>
<feature type="signal peptide" evidence="8">
    <location>
        <begin position="1"/>
        <end position="20"/>
    </location>
</feature>
<reference evidence="10 11" key="1">
    <citation type="submission" date="2016-10" db="EMBL/GenBank/DDBJ databases">
        <authorList>
            <person name="de Groot N.N."/>
        </authorList>
    </citation>
    <scope>NUCLEOTIDE SEQUENCE [LARGE SCALE GENOMIC DNA]</scope>
    <source>
        <strain evidence="10 11">DSM 21668</strain>
    </source>
</reference>
<dbReference type="InterPro" id="IPR011583">
    <property type="entry name" value="Chitinase_II/V-like_cat"/>
</dbReference>
<dbReference type="InterPro" id="IPR029070">
    <property type="entry name" value="Chitinase_insertion_sf"/>
</dbReference>
<dbReference type="STRING" id="563176.SAMN04488090_2090"/>
<evidence type="ECO:0000256" key="2">
    <source>
        <dbReference type="ARBA" id="ARBA00012729"/>
    </source>
</evidence>
<dbReference type="SUPFAM" id="SSF54556">
    <property type="entry name" value="Chitinase insertion domain"/>
    <property type="match status" value="1"/>
</dbReference>
<dbReference type="Gene3D" id="3.10.50.10">
    <property type="match status" value="1"/>
</dbReference>
<evidence type="ECO:0000256" key="8">
    <source>
        <dbReference type="SAM" id="SignalP"/>
    </source>
</evidence>
<comment type="similarity">
    <text evidence="7">Belongs to the glycosyl hydrolase 18 family.</text>
</comment>
<keyword evidence="4" id="KW-0119">Carbohydrate metabolism</keyword>
<dbReference type="GO" id="GO:0005975">
    <property type="term" value="P:carbohydrate metabolic process"/>
    <property type="evidence" value="ECO:0007669"/>
    <property type="project" value="InterPro"/>
</dbReference>
<evidence type="ECO:0000256" key="1">
    <source>
        <dbReference type="ARBA" id="ARBA00000822"/>
    </source>
</evidence>
<evidence type="ECO:0000256" key="4">
    <source>
        <dbReference type="ARBA" id="ARBA00023024"/>
    </source>
</evidence>
<keyword evidence="11" id="KW-1185">Reference proteome</keyword>
<keyword evidence="4" id="KW-0624">Polysaccharide degradation</keyword>
<keyword evidence="4" id="KW-0146">Chitin degradation</keyword>
<sequence>MVKHFILALSLVLLAPVSFAQSKKYVVIGYVTGNGWNKADLEKDANKMTHINYAFAVPAANGELAPLGKKDTLTLRALHELRKINKDLKLLISIGGWGGCKYFSDVSLTEPARQKFAKSAMALVNEFHLDGIDIDWEYPDQIGDGNIFRKEDKQNYTLLLKTLREHLDAQGKKDNRLKTNKYLLTSATGGDTAFVHHTELGKAARYLDYVNIMTYDLYHGNDKATGHHSPLYQSKLSNRSRNSSDDAVMGHVKAGVPIGKIVLGVPFYGRGWTNVKDVNHGLFQPQENGKHYFIGYTELQEKYINKNGFTRYWDEEAKIPYLWNPQSRTFFSYADEESMKYKMEYIKKKGLAGVMFWEYFLDLPGKKLLNAVDALRK</sequence>
<dbReference type="EC" id="3.2.1.14" evidence="2"/>
<dbReference type="PROSITE" id="PS51910">
    <property type="entry name" value="GH18_2"/>
    <property type="match status" value="1"/>
</dbReference>
<comment type="catalytic activity">
    <reaction evidence="1">
        <text>Random endo-hydrolysis of N-acetyl-beta-D-glucosaminide (1-&gt;4)-beta-linkages in chitin and chitodextrins.</text>
        <dbReference type="EC" id="3.2.1.14"/>
    </reaction>
</comment>
<accession>A0A1G9NP46</accession>
<dbReference type="PANTHER" id="PTHR11177:SF317">
    <property type="entry name" value="CHITINASE 12-RELATED"/>
    <property type="match status" value="1"/>
</dbReference>
<dbReference type="OrthoDB" id="9775889at2"/>
<dbReference type="Proteomes" id="UP000198901">
    <property type="component" value="Unassembled WGS sequence"/>
</dbReference>
<evidence type="ECO:0000256" key="7">
    <source>
        <dbReference type="RuleBase" id="RU004453"/>
    </source>
</evidence>
<dbReference type="GO" id="GO:0008843">
    <property type="term" value="F:endochitinase activity"/>
    <property type="evidence" value="ECO:0007669"/>
    <property type="project" value="UniProtKB-EC"/>
</dbReference>
<dbReference type="RefSeq" id="WP_093201477.1">
    <property type="nucleotide sequence ID" value="NZ_FNGS01000003.1"/>
</dbReference>
<dbReference type="AlphaFoldDB" id="A0A1G9NP46"/>
<protein>
    <recommendedName>
        <fullName evidence="2">chitinase</fullName>
        <ecNumber evidence="2">3.2.1.14</ecNumber>
    </recommendedName>
</protein>
<feature type="chain" id="PRO_5011764584" description="chitinase" evidence="8">
    <location>
        <begin position="21"/>
        <end position="377"/>
    </location>
</feature>
<dbReference type="InterPro" id="IPR001223">
    <property type="entry name" value="Glyco_hydro18_cat"/>
</dbReference>